<dbReference type="EMBL" id="MU151210">
    <property type="protein sequence ID" value="KAF9447206.1"/>
    <property type="molecule type" value="Genomic_DNA"/>
</dbReference>
<comment type="caution">
    <text evidence="1">The sequence shown here is derived from an EMBL/GenBank/DDBJ whole genome shotgun (WGS) entry which is preliminary data.</text>
</comment>
<keyword evidence="2" id="KW-1185">Reference proteome</keyword>
<organism evidence="1 2">
    <name type="scientific">Macrolepiota fuliginosa MF-IS2</name>
    <dbReference type="NCBI Taxonomy" id="1400762"/>
    <lineage>
        <taxon>Eukaryota</taxon>
        <taxon>Fungi</taxon>
        <taxon>Dikarya</taxon>
        <taxon>Basidiomycota</taxon>
        <taxon>Agaricomycotina</taxon>
        <taxon>Agaricomycetes</taxon>
        <taxon>Agaricomycetidae</taxon>
        <taxon>Agaricales</taxon>
        <taxon>Agaricineae</taxon>
        <taxon>Agaricaceae</taxon>
        <taxon>Macrolepiota</taxon>
    </lineage>
</organism>
<protein>
    <submittedName>
        <fullName evidence="1">Uncharacterized protein</fullName>
    </submittedName>
</protein>
<accession>A0A9P5XCA9</accession>
<name>A0A9P5XCA9_9AGAR</name>
<evidence type="ECO:0000313" key="2">
    <source>
        <dbReference type="Proteomes" id="UP000807342"/>
    </source>
</evidence>
<reference evidence="1" key="1">
    <citation type="submission" date="2020-11" db="EMBL/GenBank/DDBJ databases">
        <authorList>
            <consortium name="DOE Joint Genome Institute"/>
            <person name="Ahrendt S."/>
            <person name="Riley R."/>
            <person name="Andreopoulos W."/>
            <person name="Labutti K."/>
            <person name="Pangilinan J."/>
            <person name="Ruiz-Duenas F.J."/>
            <person name="Barrasa J.M."/>
            <person name="Sanchez-Garcia M."/>
            <person name="Camarero S."/>
            <person name="Miyauchi S."/>
            <person name="Serrano A."/>
            <person name="Linde D."/>
            <person name="Babiker R."/>
            <person name="Drula E."/>
            <person name="Ayuso-Fernandez I."/>
            <person name="Pacheco R."/>
            <person name="Padilla G."/>
            <person name="Ferreira P."/>
            <person name="Barriuso J."/>
            <person name="Kellner H."/>
            <person name="Castanera R."/>
            <person name="Alfaro M."/>
            <person name="Ramirez L."/>
            <person name="Pisabarro A.G."/>
            <person name="Kuo A."/>
            <person name="Tritt A."/>
            <person name="Lipzen A."/>
            <person name="He G."/>
            <person name="Yan M."/>
            <person name="Ng V."/>
            <person name="Cullen D."/>
            <person name="Martin F."/>
            <person name="Rosso M.-N."/>
            <person name="Henrissat B."/>
            <person name="Hibbett D."/>
            <person name="Martinez A.T."/>
            <person name="Grigoriev I.V."/>
        </authorList>
    </citation>
    <scope>NUCLEOTIDE SEQUENCE</scope>
    <source>
        <strain evidence="1">MF-IS2</strain>
    </source>
</reference>
<sequence>MDTEDGQAAQMAITWQPHLILALDNQEMLCPLPNSLANVEKLTRDWVKPPPGTTFSLRIHTEYTSLHTTRVIAGPYIYLNNEDSYQVMTTDVKGLRIEIVSGAPPAIGRACSTTISLAFRTFILTHEL</sequence>
<dbReference type="AlphaFoldDB" id="A0A9P5XCA9"/>
<proteinExistence type="predicted"/>
<dbReference type="OrthoDB" id="3335814at2759"/>
<dbReference type="Proteomes" id="UP000807342">
    <property type="component" value="Unassembled WGS sequence"/>
</dbReference>
<gene>
    <name evidence="1" type="ORF">P691DRAFT_136712</name>
</gene>
<evidence type="ECO:0000313" key="1">
    <source>
        <dbReference type="EMBL" id="KAF9447206.1"/>
    </source>
</evidence>